<evidence type="ECO:0000313" key="3">
    <source>
        <dbReference type="Proteomes" id="UP001199795"/>
    </source>
</evidence>
<dbReference type="InterPro" id="IPR050229">
    <property type="entry name" value="GlpE_sulfurtransferase"/>
</dbReference>
<reference evidence="2" key="1">
    <citation type="submission" date="2022-01" db="EMBL/GenBank/DDBJ databases">
        <title>Draft genome sequence of Sabulilitoribacter arenilitoris KCTC 52401.</title>
        <authorList>
            <person name="Oh J.-S."/>
        </authorList>
    </citation>
    <scope>NUCLEOTIDE SEQUENCE</scope>
    <source>
        <strain evidence="2">HMF6543</strain>
    </source>
</reference>
<proteinExistence type="predicted"/>
<dbReference type="InterPro" id="IPR001763">
    <property type="entry name" value="Rhodanese-like_dom"/>
</dbReference>
<keyword evidence="3" id="KW-1185">Reference proteome</keyword>
<comment type="caution">
    <text evidence="2">The sequence shown here is derived from an EMBL/GenBank/DDBJ whole genome shotgun (WGS) entry which is preliminary data.</text>
</comment>
<dbReference type="SMART" id="SM00450">
    <property type="entry name" value="RHOD"/>
    <property type="match status" value="1"/>
</dbReference>
<dbReference type="Pfam" id="PF00581">
    <property type="entry name" value="Rhodanese"/>
    <property type="match status" value="1"/>
</dbReference>
<dbReference type="SUPFAM" id="SSF52821">
    <property type="entry name" value="Rhodanese/Cell cycle control phosphatase"/>
    <property type="match status" value="1"/>
</dbReference>
<evidence type="ECO:0000259" key="1">
    <source>
        <dbReference type="PROSITE" id="PS50206"/>
    </source>
</evidence>
<sequence length="131" mass="14772">MKQILVLILLLISILVIFSCSKRLPSKAKLISAEDMQSLLKQDSVLLIDVRTPKEFNAGHIKNALNINFFAPTFTEDIKAIDKEKPVILYCRSGKRSAKSAKKFIEAGFTDLYNLDGGIIKWKLEGFNIEK</sequence>
<organism evidence="2 3">
    <name type="scientific">Wocania arenilitoris</name>
    <dbReference type="NCBI Taxonomy" id="2044858"/>
    <lineage>
        <taxon>Bacteria</taxon>
        <taxon>Pseudomonadati</taxon>
        <taxon>Bacteroidota</taxon>
        <taxon>Flavobacteriia</taxon>
        <taxon>Flavobacteriales</taxon>
        <taxon>Flavobacteriaceae</taxon>
        <taxon>Wocania</taxon>
    </lineage>
</organism>
<dbReference type="InterPro" id="IPR036873">
    <property type="entry name" value="Rhodanese-like_dom_sf"/>
</dbReference>
<dbReference type="EMBL" id="JAKKDU010000016">
    <property type="protein sequence ID" value="MCF7569215.1"/>
    <property type="molecule type" value="Genomic_DNA"/>
</dbReference>
<dbReference type="RefSeq" id="WP_237240549.1">
    <property type="nucleotide sequence ID" value="NZ_JAKKDU010000016.1"/>
</dbReference>
<dbReference type="Gene3D" id="3.40.250.10">
    <property type="entry name" value="Rhodanese-like domain"/>
    <property type="match status" value="1"/>
</dbReference>
<gene>
    <name evidence="2" type="ORF">L3X37_12700</name>
</gene>
<dbReference type="AlphaFoldDB" id="A0AAE3JQH9"/>
<accession>A0AAE3JQH9</accession>
<dbReference type="PANTHER" id="PTHR43031:SF1">
    <property type="entry name" value="PYRIDINE NUCLEOTIDE-DISULPHIDE OXIDOREDUCTASE"/>
    <property type="match status" value="1"/>
</dbReference>
<protein>
    <submittedName>
        <fullName evidence="2">Rhodanese-like domain-containing protein</fullName>
    </submittedName>
</protein>
<feature type="domain" description="Rhodanese" evidence="1">
    <location>
        <begin position="41"/>
        <end position="131"/>
    </location>
</feature>
<evidence type="ECO:0000313" key="2">
    <source>
        <dbReference type="EMBL" id="MCF7569215.1"/>
    </source>
</evidence>
<dbReference type="Proteomes" id="UP001199795">
    <property type="component" value="Unassembled WGS sequence"/>
</dbReference>
<dbReference type="PROSITE" id="PS51257">
    <property type="entry name" value="PROKAR_LIPOPROTEIN"/>
    <property type="match status" value="1"/>
</dbReference>
<name>A0AAE3JQH9_9FLAO</name>
<dbReference type="CDD" id="cd00158">
    <property type="entry name" value="RHOD"/>
    <property type="match status" value="1"/>
</dbReference>
<dbReference type="PROSITE" id="PS50206">
    <property type="entry name" value="RHODANESE_3"/>
    <property type="match status" value="1"/>
</dbReference>
<dbReference type="PANTHER" id="PTHR43031">
    <property type="entry name" value="FAD-DEPENDENT OXIDOREDUCTASE"/>
    <property type="match status" value="1"/>
</dbReference>